<evidence type="ECO:0000313" key="2">
    <source>
        <dbReference type="Proteomes" id="UP000078340"/>
    </source>
</evidence>
<name>A0A179HIG5_PURLI</name>
<gene>
    <name evidence="1" type="ORF">VFPFJ_06116</name>
</gene>
<evidence type="ECO:0000313" key="1">
    <source>
        <dbReference type="EMBL" id="OAQ89702.1"/>
    </source>
</evidence>
<proteinExistence type="predicted"/>
<accession>A0A179HIG5</accession>
<reference evidence="1 2" key="1">
    <citation type="submission" date="2016-02" db="EMBL/GenBank/DDBJ databases">
        <title>Biosynthesis of antibiotic leucinostatins and their inhibition on Phytophthora in bio-control Purpureocillium lilacinum.</title>
        <authorList>
            <person name="Wang G."/>
            <person name="Liu Z."/>
            <person name="Lin R."/>
            <person name="Li E."/>
            <person name="Mao Z."/>
            <person name="Ling J."/>
            <person name="Yin W."/>
            <person name="Xie B."/>
        </authorList>
    </citation>
    <scope>NUCLEOTIDE SEQUENCE [LARGE SCALE GENOMIC DNA]</scope>
    <source>
        <strain evidence="1">PLFJ-1</strain>
    </source>
</reference>
<dbReference type="AlphaFoldDB" id="A0A179HIG5"/>
<sequence length="110" mass="12180">MSRLGNKSFKRTFTGVVGIEVVGEAIVTWPFAHDARLLFVLPTPAPSFPLLFLHKHGLAVLRQRIPNCLSLRLLSVRSTCTASEQATRLRHISASPFDSLFCRHAPDATL</sequence>
<dbReference type="EMBL" id="LSBI01000005">
    <property type="protein sequence ID" value="OAQ89702.1"/>
    <property type="molecule type" value="Genomic_DNA"/>
</dbReference>
<organism evidence="1 2">
    <name type="scientific">Purpureocillium lilacinum</name>
    <name type="common">Paecilomyces lilacinus</name>
    <dbReference type="NCBI Taxonomy" id="33203"/>
    <lineage>
        <taxon>Eukaryota</taxon>
        <taxon>Fungi</taxon>
        <taxon>Dikarya</taxon>
        <taxon>Ascomycota</taxon>
        <taxon>Pezizomycotina</taxon>
        <taxon>Sordariomycetes</taxon>
        <taxon>Hypocreomycetidae</taxon>
        <taxon>Hypocreales</taxon>
        <taxon>Ophiocordycipitaceae</taxon>
        <taxon>Purpureocillium</taxon>
    </lineage>
</organism>
<dbReference type="Proteomes" id="UP000078340">
    <property type="component" value="Unassembled WGS sequence"/>
</dbReference>
<protein>
    <submittedName>
        <fullName evidence="1">Uncharacterized protein</fullName>
    </submittedName>
</protein>
<comment type="caution">
    <text evidence="1">The sequence shown here is derived from an EMBL/GenBank/DDBJ whole genome shotgun (WGS) entry which is preliminary data.</text>
</comment>